<sequence>MMAKAPPSRSANLDLLEMSFGEFYSQTLVADIGSRLRPREIRDAYLSWALSSGGSYLSYRALVSLMDKRGHHRIFNDGAQYLNVAFQHPGSSPSTEAAKLLLTAGAAIRERDALYKAQLSAIARKLGHLIDELAAIQQAIGGGQRG</sequence>
<organism evidence="1 2">
    <name type="scientific">Sphingobium chlorophenolicum</name>
    <dbReference type="NCBI Taxonomy" id="46429"/>
    <lineage>
        <taxon>Bacteria</taxon>
        <taxon>Pseudomonadati</taxon>
        <taxon>Pseudomonadota</taxon>
        <taxon>Alphaproteobacteria</taxon>
        <taxon>Sphingomonadales</taxon>
        <taxon>Sphingomonadaceae</taxon>
        <taxon>Sphingobium</taxon>
    </lineage>
</organism>
<dbReference type="EMBL" id="JFHR01000050">
    <property type="protein sequence ID" value="KEQ52150.1"/>
    <property type="molecule type" value="Genomic_DNA"/>
</dbReference>
<proteinExistence type="predicted"/>
<dbReference type="Proteomes" id="UP000028411">
    <property type="component" value="Unassembled WGS sequence"/>
</dbReference>
<gene>
    <name evidence="1" type="ORF">BV95_03567</name>
</gene>
<evidence type="ECO:0000313" key="1">
    <source>
        <dbReference type="EMBL" id="KEQ52150.1"/>
    </source>
</evidence>
<dbReference type="AlphaFoldDB" id="A0A081RAC7"/>
<protein>
    <submittedName>
        <fullName evidence="1">Uncharacterized protein</fullName>
    </submittedName>
</protein>
<dbReference type="PATRIC" id="fig|46429.4.peg.3557"/>
<dbReference type="eggNOG" id="ENOG502ZZNM">
    <property type="taxonomic scope" value="Bacteria"/>
</dbReference>
<name>A0A081RAC7_SPHCR</name>
<evidence type="ECO:0000313" key="2">
    <source>
        <dbReference type="Proteomes" id="UP000028411"/>
    </source>
</evidence>
<comment type="caution">
    <text evidence="1">The sequence shown here is derived from an EMBL/GenBank/DDBJ whole genome shotgun (WGS) entry which is preliminary data.</text>
</comment>
<dbReference type="RefSeq" id="WP_037455012.1">
    <property type="nucleotide sequence ID" value="NZ_JFHR01000050.1"/>
</dbReference>
<accession>A0A081RAC7</accession>
<reference evidence="1 2" key="1">
    <citation type="submission" date="2014-02" db="EMBL/GenBank/DDBJ databases">
        <title>Whole genome sequence of Sphingobium chlorophenolicum NBRC 16172.</title>
        <authorList>
            <person name="Gan H.M."/>
            <person name="Gan H.Y."/>
            <person name="Chew T.H."/>
            <person name="Savka M.A."/>
        </authorList>
    </citation>
    <scope>NUCLEOTIDE SEQUENCE [LARGE SCALE GENOMIC DNA]</scope>
    <source>
        <strain evidence="1 2">NBRC 16172</strain>
    </source>
</reference>